<evidence type="ECO:0000259" key="2">
    <source>
        <dbReference type="PROSITE" id="PS50835"/>
    </source>
</evidence>
<dbReference type="Gene3D" id="2.60.40.10">
    <property type="entry name" value="Immunoglobulins"/>
    <property type="match status" value="1"/>
</dbReference>
<dbReference type="InterPro" id="IPR013783">
    <property type="entry name" value="Ig-like_fold"/>
</dbReference>
<dbReference type="InParanoid" id="A0A6J2P952"/>
<evidence type="ECO:0000313" key="3">
    <source>
        <dbReference type="Proteomes" id="UP000504630"/>
    </source>
</evidence>
<dbReference type="InterPro" id="IPR036179">
    <property type="entry name" value="Ig-like_dom_sf"/>
</dbReference>
<dbReference type="KEGG" id="cgob:115004940"/>
<dbReference type="GeneID" id="115004940"/>
<dbReference type="PROSITE" id="PS50835">
    <property type="entry name" value="IG_LIKE"/>
    <property type="match status" value="1"/>
</dbReference>
<name>A0A6J2P952_COTGO</name>
<dbReference type="SUPFAM" id="SSF48726">
    <property type="entry name" value="Immunoglobulin"/>
    <property type="match status" value="1"/>
</dbReference>
<dbReference type="RefSeq" id="XP_029282548.1">
    <property type="nucleotide sequence ID" value="XM_029426688.1"/>
</dbReference>
<dbReference type="SMART" id="SM00409">
    <property type="entry name" value="IG"/>
    <property type="match status" value="1"/>
</dbReference>
<proteinExistence type="predicted"/>
<feature type="non-terminal residue" evidence="4">
    <location>
        <position position="1"/>
    </location>
</feature>
<protein>
    <submittedName>
        <fullName evidence="4">Vascular cell adhesion protein 1-like</fullName>
    </submittedName>
</protein>
<feature type="domain" description="Ig-like" evidence="2">
    <location>
        <begin position="19"/>
        <end position="107"/>
    </location>
</feature>
<dbReference type="InterPro" id="IPR007110">
    <property type="entry name" value="Ig-like_dom"/>
</dbReference>
<dbReference type="InterPro" id="IPR003598">
    <property type="entry name" value="Ig_sub2"/>
</dbReference>
<dbReference type="Proteomes" id="UP000504630">
    <property type="component" value="Unplaced"/>
</dbReference>
<keyword evidence="1" id="KW-1133">Transmembrane helix</keyword>
<reference evidence="4" key="1">
    <citation type="submission" date="2025-08" db="UniProtKB">
        <authorList>
            <consortium name="RefSeq"/>
        </authorList>
    </citation>
    <scope>IDENTIFICATION</scope>
</reference>
<dbReference type="OrthoDB" id="10045578at2759"/>
<organism evidence="3 4">
    <name type="scientific">Cottoperca gobio</name>
    <name type="common">Frogmouth</name>
    <name type="synonym">Aphritis gobio</name>
    <dbReference type="NCBI Taxonomy" id="56716"/>
    <lineage>
        <taxon>Eukaryota</taxon>
        <taxon>Metazoa</taxon>
        <taxon>Chordata</taxon>
        <taxon>Craniata</taxon>
        <taxon>Vertebrata</taxon>
        <taxon>Euteleostomi</taxon>
        <taxon>Actinopterygii</taxon>
        <taxon>Neopterygii</taxon>
        <taxon>Teleostei</taxon>
        <taxon>Neoteleostei</taxon>
        <taxon>Acanthomorphata</taxon>
        <taxon>Eupercaria</taxon>
        <taxon>Perciformes</taxon>
        <taxon>Notothenioidei</taxon>
        <taxon>Bovichtidae</taxon>
        <taxon>Cottoperca</taxon>
    </lineage>
</organism>
<evidence type="ECO:0000313" key="4">
    <source>
        <dbReference type="RefSeq" id="XP_029282548.1"/>
    </source>
</evidence>
<keyword evidence="1" id="KW-0472">Membrane</keyword>
<feature type="transmembrane region" description="Helical" evidence="1">
    <location>
        <begin position="116"/>
        <end position="137"/>
    </location>
</feature>
<accession>A0A6J2P952</accession>
<dbReference type="InterPro" id="IPR003599">
    <property type="entry name" value="Ig_sub"/>
</dbReference>
<sequence>RGLIAQQRIVTLICSAAPPRNTTVLILPSTVVQEGQNVTVCCQTISFPPSAVVLKKLSNGTELYSNNGTFLLVNVTARDSGLYQVNVTNELGYQVKVFSIRVRERITSLPPRLSGVLVPVVCAAAGLAAAALLLDYLRSSRKKGFYQLPQSAPPSA</sequence>
<keyword evidence="1" id="KW-0812">Transmembrane</keyword>
<keyword evidence="3" id="KW-1185">Reference proteome</keyword>
<dbReference type="SMART" id="SM00408">
    <property type="entry name" value="IGc2"/>
    <property type="match status" value="1"/>
</dbReference>
<evidence type="ECO:0000256" key="1">
    <source>
        <dbReference type="SAM" id="Phobius"/>
    </source>
</evidence>
<gene>
    <name evidence="4" type="primary">LOC115004940</name>
</gene>
<dbReference type="AlphaFoldDB" id="A0A6J2P952"/>
<dbReference type="Pfam" id="PF13927">
    <property type="entry name" value="Ig_3"/>
    <property type="match status" value="1"/>
</dbReference>